<evidence type="ECO:0000313" key="2">
    <source>
        <dbReference type="EMBL" id="HIX03014.1"/>
    </source>
</evidence>
<evidence type="ECO:0000256" key="1">
    <source>
        <dbReference type="SAM" id="MobiDB-lite"/>
    </source>
</evidence>
<proteinExistence type="predicted"/>
<dbReference type="EMBL" id="DXFT01000056">
    <property type="protein sequence ID" value="HIX03014.1"/>
    <property type="molecule type" value="Genomic_DNA"/>
</dbReference>
<dbReference type="CDD" id="cd13120">
    <property type="entry name" value="BF2867_like_N"/>
    <property type="match status" value="1"/>
</dbReference>
<accession>A0A9D1UZL0</accession>
<organism evidence="2 3">
    <name type="scientific">Candidatus Odoribacter faecigallinarum</name>
    <dbReference type="NCBI Taxonomy" id="2838706"/>
    <lineage>
        <taxon>Bacteria</taxon>
        <taxon>Pseudomonadati</taxon>
        <taxon>Bacteroidota</taxon>
        <taxon>Bacteroidia</taxon>
        <taxon>Bacteroidales</taxon>
        <taxon>Odoribacteraceae</taxon>
        <taxon>Odoribacter</taxon>
    </lineage>
</organism>
<dbReference type="InterPro" id="IPR042278">
    <property type="entry name" value="Mfa-like_1_N"/>
</dbReference>
<reference evidence="2" key="2">
    <citation type="submission" date="2021-04" db="EMBL/GenBank/DDBJ databases">
        <authorList>
            <person name="Gilroy R."/>
        </authorList>
    </citation>
    <scope>NUCLEOTIDE SEQUENCE</scope>
    <source>
        <strain evidence="2">23274</strain>
    </source>
</reference>
<feature type="region of interest" description="Disordered" evidence="1">
    <location>
        <begin position="298"/>
        <end position="322"/>
    </location>
</feature>
<dbReference type="PROSITE" id="PS51257">
    <property type="entry name" value="PROKAR_LIPOPROTEIN"/>
    <property type="match status" value="1"/>
</dbReference>
<evidence type="ECO:0000313" key="3">
    <source>
        <dbReference type="Proteomes" id="UP000824202"/>
    </source>
</evidence>
<dbReference type="Proteomes" id="UP000824202">
    <property type="component" value="Unassembled WGS sequence"/>
</dbReference>
<dbReference type="Pfam" id="PF13149">
    <property type="entry name" value="Mfa_like_1"/>
    <property type="match status" value="1"/>
</dbReference>
<protein>
    <submittedName>
        <fullName evidence="2">Fimbrillin family protein</fullName>
    </submittedName>
</protein>
<dbReference type="InterPro" id="IPR025049">
    <property type="entry name" value="Mfa-like_1"/>
</dbReference>
<name>A0A9D1UZL0_9BACT</name>
<comment type="caution">
    <text evidence="2">The sequence shown here is derived from an EMBL/GenBank/DDBJ whole genome shotgun (WGS) entry which is preliminary data.</text>
</comment>
<sequence length="346" mass="37608">MNKSNILAAAAAILTLASCQNDETLKINNGEGIAFRTAMTTKAAEVTTENLKAFWVTAYDGTDANNYFTAQKYTKNEGNSHFESDPVYYWPDDALTFQAYAPEVGNVSINKDEQKVTGFTPNTNISQQVDFITATATGNKTTNEGTGVALTFGHRLSQIKVMAKNGNTGYKISVRGVRIGSVSGSGDFSFANNSWDNLGEKAKYEVLYKDAARDLNDQPQSLMSDKADDNAMLIPQQLTAWEPTTDRTNDSKNSYISVLVTITTAAGAHIYSGWAAVGIDEKWEANKKYVYTLDFSNGAGNVDPEGPGEGEDGDKNPGDEIFGDPIFFTVTVTPWEPETSEEVPLK</sequence>
<dbReference type="Gene3D" id="2.60.40.2620">
    <property type="entry name" value="Fimbrillin-like"/>
    <property type="match status" value="1"/>
</dbReference>
<gene>
    <name evidence="2" type="ORF">H9863_02710</name>
</gene>
<reference evidence="2" key="1">
    <citation type="journal article" date="2021" name="PeerJ">
        <title>Extensive microbial diversity within the chicken gut microbiome revealed by metagenomics and culture.</title>
        <authorList>
            <person name="Gilroy R."/>
            <person name="Ravi A."/>
            <person name="Getino M."/>
            <person name="Pursley I."/>
            <person name="Horton D.L."/>
            <person name="Alikhan N.F."/>
            <person name="Baker D."/>
            <person name="Gharbi K."/>
            <person name="Hall N."/>
            <person name="Watson M."/>
            <person name="Adriaenssens E.M."/>
            <person name="Foster-Nyarko E."/>
            <person name="Jarju S."/>
            <person name="Secka A."/>
            <person name="Antonio M."/>
            <person name="Oren A."/>
            <person name="Chaudhuri R.R."/>
            <person name="La Ragione R."/>
            <person name="Hildebrand F."/>
            <person name="Pallen M.J."/>
        </authorList>
    </citation>
    <scope>NUCLEOTIDE SEQUENCE</scope>
    <source>
        <strain evidence="2">23274</strain>
    </source>
</reference>
<dbReference type="AlphaFoldDB" id="A0A9D1UZL0"/>